<gene>
    <name evidence="2" type="ORF">EgrG_000335300</name>
</gene>
<name>A0A068X2G5_ECHGR</name>
<dbReference type="WBParaSite" id="EgrG_000335300">
    <property type="protein sequence ID" value="EgrG_000335300"/>
    <property type="gene ID" value="EgrG_000335300"/>
</dbReference>
<proteinExistence type="predicted"/>
<evidence type="ECO:0000313" key="3">
    <source>
        <dbReference type="Proteomes" id="UP000492820"/>
    </source>
</evidence>
<reference evidence="2" key="2">
    <citation type="submission" date="2014-06" db="EMBL/GenBank/DDBJ databases">
        <authorList>
            <person name="Aslett M."/>
        </authorList>
    </citation>
    <scope>NUCLEOTIDE SEQUENCE</scope>
</reference>
<accession>A0A068X2G5</accession>
<feature type="region of interest" description="Disordered" evidence="1">
    <location>
        <begin position="1"/>
        <end position="22"/>
    </location>
</feature>
<sequence>MDRSSLVGSPSGSNTTKRFAPIRVRPQPPAFLLSIKTNTDACSMDLEVVKQ</sequence>
<evidence type="ECO:0000313" key="4">
    <source>
        <dbReference type="WBParaSite" id="EgrG_000335300"/>
    </source>
</evidence>
<dbReference type="AlphaFoldDB" id="A0A068X2G5"/>
<organism evidence="2">
    <name type="scientific">Echinococcus granulosus</name>
    <name type="common">Hydatid tapeworm</name>
    <dbReference type="NCBI Taxonomy" id="6210"/>
    <lineage>
        <taxon>Eukaryota</taxon>
        <taxon>Metazoa</taxon>
        <taxon>Spiralia</taxon>
        <taxon>Lophotrochozoa</taxon>
        <taxon>Platyhelminthes</taxon>
        <taxon>Cestoda</taxon>
        <taxon>Eucestoda</taxon>
        <taxon>Cyclophyllidea</taxon>
        <taxon>Taeniidae</taxon>
        <taxon>Echinococcus</taxon>
        <taxon>Echinococcus granulosus group</taxon>
    </lineage>
</organism>
<reference evidence="4" key="3">
    <citation type="submission" date="2020-10" db="UniProtKB">
        <authorList>
            <consortium name="WormBaseParasite"/>
        </authorList>
    </citation>
    <scope>IDENTIFICATION</scope>
</reference>
<dbReference type="EMBL" id="LK028662">
    <property type="protein sequence ID" value="CDS24964.1"/>
    <property type="molecule type" value="Genomic_DNA"/>
</dbReference>
<protein>
    <submittedName>
        <fullName evidence="2 4">Uncharacterized protein</fullName>
    </submittedName>
</protein>
<evidence type="ECO:0000313" key="2">
    <source>
        <dbReference type="EMBL" id="CDS24964.1"/>
    </source>
</evidence>
<dbReference type="Proteomes" id="UP000492820">
    <property type="component" value="Unassembled WGS sequence"/>
</dbReference>
<reference evidence="2 3" key="1">
    <citation type="journal article" date="2013" name="Nature">
        <title>The genomes of four tapeworm species reveal adaptations to parasitism.</title>
        <authorList>
            <person name="Tsai I.J."/>
            <person name="Zarowiecki M."/>
            <person name="Holroyd N."/>
            <person name="Garciarrubio A."/>
            <person name="Sanchez-Flores A."/>
            <person name="Brooks K.L."/>
            <person name="Tracey A."/>
            <person name="Bobes R.J."/>
            <person name="Fragoso G."/>
            <person name="Sciutto E."/>
            <person name="Aslett M."/>
            <person name="Beasley H."/>
            <person name="Bennett H.M."/>
            <person name="Cai J."/>
            <person name="Camicia F."/>
            <person name="Clark R."/>
            <person name="Cucher M."/>
            <person name="De Silva N."/>
            <person name="Day T.A."/>
            <person name="Deplazes P."/>
            <person name="Estrada K."/>
            <person name="Fernandez C."/>
            <person name="Holland P.W."/>
            <person name="Hou J."/>
            <person name="Hu S."/>
            <person name="Huckvale T."/>
            <person name="Hung S.S."/>
            <person name="Kamenetzky L."/>
            <person name="Keane J.A."/>
            <person name="Kiss F."/>
            <person name="Koziol U."/>
            <person name="Lambert O."/>
            <person name="Liu K."/>
            <person name="Luo X."/>
            <person name="Luo Y."/>
            <person name="Macchiaroli N."/>
            <person name="Nichol S."/>
            <person name="Paps J."/>
            <person name="Parkinson J."/>
            <person name="Pouchkina-Stantcheva N."/>
            <person name="Riddiford N."/>
            <person name="Rosenzvit M."/>
            <person name="Salinas G."/>
            <person name="Wasmuth J.D."/>
            <person name="Zamanian M."/>
            <person name="Zheng Y."/>
            <person name="Cai X."/>
            <person name="Soberon X."/>
            <person name="Olson P.D."/>
            <person name="Laclette J.P."/>
            <person name="Brehm K."/>
            <person name="Berriman M."/>
            <person name="Garciarrubio A."/>
            <person name="Bobes R.J."/>
            <person name="Fragoso G."/>
            <person name="Sanchez-Flores A."/>
            <person name="Estrada K."/>
            <person name="Cevallos M.A."/>
            <person name="Morett E."/>
            <person name="Gonzalez V."/>
            <person name="Portillo T."/>
            <person name="Ochoa-Leyva A."/>
            <person name="Jose M.V."/>
            <person name="Sciutto E."/>
            <person name="Landa A."/>
            <person name="Jimenez L."/>
            <person name="Valdes V."/>
            <person name="Carrero J.C."/>
            <person name="Larralde C."/>
            <person name="Morales-Montor J."/>
            <person name="Limon-Lason J."/>
            <person name="Soberon X."/>
            <person name="Laclette J.P."/>
        </authorList>
    </citation>
    <scope>NUCLEOTIDE SEQUENCE [LARGE SCALE GENOMIC DNA]</scope>
</reference>
<feature type="compositionally biased region" description="Polar residues" evidence="1">
    <location>
        <begin position="1"/>
        <end position="17"/>
    </location>
</feature>
<evidence type="ECO:0000256" key="1">
    <source>
        <dbReference type="SAM" id="MobiDB-lite"/>
    </source>
</evidence>